<comment type="caution">
    <text evidence="1">The sequence shown here is derived from an EMBL/GenBank/DDBJ whole genome shotgun (WGS) entry which is preliminary data.</text>
</comment>
<protein>
    <submittedName>
        <fullName evidence="1">Uncharacterized protein</fullName>
    </submittedName>
</protein>
<gene>
    <name evidence="1" type="ORF">AUK42_07025</name>
</gene>
<organism evidence="1 2">
    <name type="scientific">Candidatus Infernicultor aquiphilus</name>
    <dbReference type="NCBI Taxonomy" id="1805029"/>
    <lineage>
        <taxon>Bacteria</taxon>
        <taxon>Pseudomonadati</taxon>
        <taxon>Atribacterota</taxon>
        <taxon>Candidatus Phoenicimicrobiia</taxon>
        <taxon>Candidatus Pheonicimicrobiales</taxon>
        <taxon>Candidatus Phoenicimicrobiaceae</taxon>
        <taxon>Candidatus Infernicultor</taxon>
    </lineage>
</organism>
<evidence type="ECO:0000313" key="2">
    <source>
        <dbReference type="Proteomes" id="UP000182763"/>
    </source>
</evidence>
<name>A0A1J5G4J3_9BACT</name>
<proteinExistence type="predicted"/>
<dbReference type="AlphaFoldDB" id="A0A1J5G4J3"/>
<sequence length="123" mass="14422">MEIQEEKLEDILKSQREEYQRYLGVLAENFESQLKLVIKSLKGTQDQLIALRQMVAQNTEDIMKIQVQLVALREMAAKNTEDIEIMGMDLHIIKDDLTEKISRADFKIIEKRVDLLEKKFQKA</sequence>
<dbReference type="Proteomes" id="UP000182763">
    <property type="component" value="Unassembled WGS sequence"/>
</dbReference>
<evidence type="ECO:0000313" key="1">
    <source>
        <dbReference type="EMBL" id="OIP67260.1"/>
    </source>
</evidence>
<reference evidence="1 2" key="1">
    <citation type="journal article" date="2016" name="Environ. Microbiol.">
        <title>Genomic resolution of a cold subsurface aquifer community provides metabolic insights for novel microbes adapted to high CO concentrations.</title>
        <authorList>
            <person name="Probst A.J."/>
            <person name="Castelle C.J."/>
            <person name="Singh A."/>
            <person name="Brown C.T."/>
            <person name="Anantharaman K."/>
            <person name="Sharon I."/>
            <person name="Hug L.A."/>
            <person name="Burstein D."/>
            <person name="Emerson J.B."/>
            <person name="Thomas B.C."/>
            <person name="Banfield J.F."/>
        </authorList>
    </citation>
    <scope>NUCLEOTIDE SEQUENCE [LARGE SCALE GENOMIC DNA]</scope>
    <source>
        <strain evidence="1">CG2_30_33_13</strain>
    </source>
</reference>
<dbReference type="EMBL" id="MNYY01000140">
    <property type="protein sequence ID" value="OIP67260.1"/>
    <property type="molecule type" value="Genomic_DNA"/>
</dbReference>
<accession>A0A1J5G4J3</accession>